<reference evidence="2" key="1">
    <citation type="submission" date="2018-11" db="EMBL/GenBank/DDBJ databases">
        <authorList>
            <consortium name="Pathogen Informatics"/>
        </authorList>
    </citation>
    <scope>NUCLEOTIDE SEQUENCE</scope>
</reference>
<organism evidence="2 3">
    <name type="scientific">Protopolystoma xenopodis</name>
    <dbReference type="NCBI Taxonomy" id="117903"/>
    <lineage>
        <taxon>Eukaryota</taxon>
        <taxon>Metazoa</taxon>
        <taxon>Spiralia</taxon>
        <taxon>Lophotrochozoa</taxon>
        <taxon>Platyhelminthes</taxon>
        <taxon>Monogenea</taxon>
        <taxon>Polyopisthocotylea</taxon>
        <taxon>Polystomatidea</taxon>
        <taxon>Polystomatidae</taxon>
        <taxon>Protopolystoma</taxon>
    </lineage>
</organism>
<comment type="caution">
    <text evidence="2">The sequence shown here is derived from an EMBL/GenBank/DDBJ whole genome shotgun (WGS) entry which is preliminary data.</text>
</comment>
<keyword evidence="3" id="KW-1185">Reference proteome</keyword>
<gene>
    <name evidence="2" type="ORF">PXEA_LOCUS21504</name>
</gene>
<protein>
    <submittedName>
        <fullName evidence="2">Uncharacterized protein</fullName>
    </submittedName>
</protein>
<dbReference type="EMBL" id="CAAALY010092055">
    <property type="protein sequence ID" value="VEL28064.1"/>
    <property type="molecule type" value="Genomic_DNA"/>
</dbReference>
<evidence type="ECO:0000256" key="1">
    <source>
        <dbReference type="SAM" id="MobiDB-lite"/>
    </source>
</evidence>
<accession>A0A448X4T8</accession>
<dbReference type="Proteomes" id="UP000784294">
    <property type="component" value="Unassembled WGS sequence"/>
</dbReference>
<evidence type="ECO:0000313" key="3">
    <source>
        <dbReference type="Proteomes" id="UP000784294"/>
    </source>
</evidence>
<evidence type="ECO:0000313" key="2">
    <source>
        <dbReference type="EMBL" id="VEL28064.1"/>
    </source>
</evidence>
<name>A0A448X4T8_9PLAT</name>
<proteinExistence type="predicted"/>
<dbReference type="AlphaFoldDB" id="A0A448X4T8"/>
<feature type="region of interest" description="Disordered" evidence="1">
    <location>
        <begin position="122"/>
        <end position="150"/>
    </location>
</feature>
<sequence length="172" mass="18855">MSVCLPDCHYVCMSTNLSGSLVFSPTVRRGVYFTVCGVYLTVCGPANQPDCLFVCLSDGRSVSWWALLFRQAIDKHDSFTGCVCRHANGTHRVDEHSHQNLWSKPAESGAIVETVYRPAIRRSPSSDRRPTAQPALSAPQGSSSLWAPWQPGQLMPSSQYFSTDNSSIGRSA</sequence>